<dbReference type="eggNOG" id="COG0358">
    <property type="taxonomic scope" value="Bacteria"/>
</dbReference>
<accession>D6YUT9</accession>
<protein>
    <recommendedName>
        <fullName evidence="3">Toprim domain-containing protein</fullName>
    </recommendedName>
</protein>
<evidence type="ECO:0008006" key="3">
    <source>
        <dbReference type="Google" id="ProtNLM"/>
    </source>
</evidence>
<dbReference type="RefSeq" id="WP_013181626.1">
    <property type="nucleotide sequence ID" value="NC_014225.1"/>
</dbReference>
<dbReference type="HOGENOM" id="CLU_1209398_0_0_0"/>
<evidence type="ECO:0000313" key="2">
    <source>
        <dbReference type="Proteomes" id="UP000001505"/>
    </source>
</evidence>
<dbReference type="Proteomes" id="UP000001505">
    <property type="component" value="Chromosome"/>
</dbReference>
<dbReference type="SUPFAM" id="SSF56731">
    <property type="entry name" value="DNA primase core"/>
    <property type="match status" value="1"/>
</dbReference>
<gene>
    <name evidence="1" type="ordered locus">wcw_0529</name>
</gene>
<evidence type="ECO:0000313" key="1">
    <source>
        <dbReference type="EMBL" id="ADI37900.1"/>
    </source>
</evidence>
<reference evidence="1 2" key="1">
    <citation type="journal article" date="2010" name="PLoS ONE">
        <title>The Waddlia genome: a window into chlamydial biology.</title>
        <authorList>
            <person name="Bertelli C."/>
            <person name="Collyn F."/>
            <person name="Croxatto A."/>
            <person name="Ruckert C."/>
            <person name="Polkinghorne A."/>
            <person name="Kebbi-Beghdadi C."/>
            <person name="Goesmann A."/>
            <person name="Vaughan L."/>
            <person name="Greub G."/>
        </authorList>
    </citation>
    <scope>NUCLEOTIDE SEQUENCE [LARGE SCALE GENOMIC DNA]</scope>
    <source>
        <strain evidence="2">ATCC VR-1470 / WSU 86-1044</strain>
    </source>
</reference>
<dbReference type="AlphaFoldDB" id="D6YUT9"/>
<dbReference type="CDD" id="cd00188">
    <property type="entry name" value="TOPRIM"/>
    <property type="match status" value="1"/>
</dbReference>
<proteinExistence type="predicted"/>
<dbReference type="Gene3D" id="3.40.1360.10">
    <property type="match status" value="1"/>
</dbReference>
<sequence>MNLLNSSTSIAQLTQRGLTLKTIQHFHLGWNPTTLFQPRTTWGLSEEIKENGNPRKLWLPKGIVIPSFKKTIPMKIKIRRDNWTKQDPLPKYIEVSGSKPSPTIYGDTTKPIIIVESELDAILAQQEASHLVCSVALGGVSKKPDAKLDTILRQAPLILLSLDFDEAGKKHCAFWMRQYSNLRLWPCPFTKSLGDAFQTSPANLIRRPPFLKNKVLNTSLTIPLAVCRL</sequence>
<dbReference type="EMBL" id="CP001928">
    <property type="protein sequence ID" value="ADI37900.1"/>
    <property type="molecule type" value="Genomic_DNA"/>
</dbReference>
<keyword evidence="2" id="KW-1185">Reference proteome</keyword>
<name>D6YUT9_WADCW</name>
<dbReference type="STRING" id="716544.wcw_0529"/>
<dbReference type="KEGG" id="wch:wcw_0529"/>
<organism evidence="1 2">
    <name type="scientific">Waddlia chondrophila (strain ATCC VR-1470 / WSU 86-1044)</name>
    <dbReference type="NCBI Taxonomy" id="716544"/>
    <lineage>
        <taxon>Bacteria</taxon>
        <taxon>Pseudomonadati</taxon>
        <taxon>Chlamydiota</taxon>
        <taxon>Chlamydiia</taxon>
        <taxon>Parachlamydiales</taxon>
        <taxon>Waddliaceae</taxon>
        <taxon>Waddlia</taxon>
    </lineage>
</organism>